<dbReference type="Proteomes" id="UP000184192">
    <property type="component" value="Unassembled WGS sequence"/>
</dbReference>
<accession>A0A1M6H875</accession>
<evidence type="ECO:0000259" key="2">
    <source>
        <dbReference type="Pfam" id="PF06580"/>
    </source>
</evidence>
<keyword evidence="3" id="KW-0808">Transferase</keyword>
<reference evidence="4" key="1">
    <citation type="submission" date="2016-11" db="EMBL/GenBank/DDBJ databases">
        <authorList>
            <person name="Varghese N."/>
            <person name="Submissions S."/>
        </authorList>
    </citation>
    <scope>NUCLEOTIDE SEQUENCE [LARGE SCALE GENOMIC DNA]</scope>
    <source>
        <strain evidence="4">DSM 26884</strain>
    </source>
</reference>
<feature type="transmembrane region" description="Helical" evidence="1">
    <location>
        <begin position="104"/>
        <end position="124"/>
    </location>
</feature>
<dbReference type="InterPro" id="IPR010559">
    <property type="entry name" value="Sig_transdc_His_kin_internal"/>
</dbReference>
<evidence type="ECO:0000256" key="1">
    <source>
        <dbReference type="SAM" id="Phobius"/>
    </source>
</evidence>
<sequence length="424" mass="49483">MNITFPQKRSNKTDSDFIIWHLTKNELLIGLTISVILTLFANFALLMRRYDLIMDSKGAGITWEIEKYDFWFSIVWFWLFSFILFILYRWMYKWGNIIFRRKEVKTIGFAMGIIIFVAFGLYQAHPALKKIIIMEKKHDAITSYNFTEHAVFITEVSKKTLDVAPDSITSPNKAQMGVSAVFSSTNSYPLLVEHIFVLLTIMLSMLLLHLLDKKQEMTLEYEKIKVEKLQNSYNALMGQINPHFFFNSLNGLNSLIRMNEQNKTLEYLEELSNVFRYILQSNHKTLVPLDEELQFARAYTYLLSVRYENKLFFSIRIAESCRQKRLPILSLLPLIENAVKHNIISMQHPLQVEVYTTSEDLLAVSNPIRPKMEECVCNKIGLKNLQGRYQMLTGKSIRINNSNGYFVVSLPLSDILEMYESNNH</sequence>
<gene>
    <name evidence="3" type="ORF">SAMN05444350_117106</name>
</gene>
<feature type="transmembrane region" description="Helical" evidence="1">
    <location>
        <begin position="191"/>
        <end position="211"/>
    </location>
</feature>
<evidence type="ECO:0000313" key="3">
    <source>
        <dbReference type="EMBL" id="SHJ18329.1"/>
    </source>
</evidence>
<dbReference type="GO" id="GO:0000155">
    <property type="term" value="F:phosphorelay sensor kinase activity"/>
    <property type="evidence" value="ECO:0007669"/>
    <property type="project" value="InterPro"/>
</dbReference>
<dbReference type="Pfam" id="PF06580">
    <property type="entry name" value="His_kinase"/>
    <property type="match status" value="1"/>
</dbReference>
<organism evidence="3 4">
    <name type="scientific">Bacteroides stercorirosoris</name>
    <dbReference type="NCBI Taxonomy" id="871324"/>
    <lineage>
        <taxon>Bacteria</taxon>
        <taxon>Pseudomonadati</taxon>
        <taxon>Bacteroidota</taxon>
        <taxon>Bacteroidia</taxon>
        <taxon>Bacteroidales</taxon>
        <taxon>Bacteroidaceae</taxon>
        <taxon>Bacteroides</taxon>
    </lineage>
</organism>
<keyword evidence="1" id="KW-1133">Transmembrane helix</keyword>
<feature type="transmembrane region" description="Helical" evidence="1">
    <location>
        <begin position="70"/>
        <end position="92"/>
    </location>
</feature>
<name>A0A1M6H875_9BACE</name>
<feature type="transmembrane region" description="Helical" evidence="1">
    <location>
        <begin position="27"/>
        <end position="50"/>
    </location>
</feature>
<keyword evidence="1" id="KW-0812">Transmembrane</keyword>
<dbReference type="InterPro" id="IPR050640">
    <property type="entry name" value="Bact_2-comp_sensor_kinase"/>
</dbReference>
<keyword evidence="1" id="KW-0472">Membrane</keyword>
<evidence type="ECO:0000313" key="4">
    <source>
        <dbReference type="Proteomes" id="UP000184192"/>
    </source>
</evidence>
<dbReference type="eggNOG" id="COG2972">
    <property type="taxonomic scope" value="Bacteria"/>
</dbReference>
<keyword evidence="3" id="KW-0418">Kinase</keyword>
<dbReference type="PANTHER" id="PTHR34220">
    <property type="entry name" value="SENSOR HISTIDINE KINASE YPDA"/>
    <property type="match status" value="1"/>
</dbReference>
<dbReference type="EMBL" id="FQZN01000017">
    <property type="protein sequence ID" value="SHJ18329.1"/>
    <property type="molecule type" value="Genomic_DNA"/>
</dbReference>
<keyword evidence="4" id="KW-1185">Reference proteome</keyword>
<dbReference type="GO" id="GO:0016020">
    <property type="term" value="C:membrane"/>
    <property type="evidence" value="ECO:0007669"/>
    <property type="project" value="InterPro"/>
</dbReference>
<feature type="domain" description="Signal transduction histidine kinase internal region" evidence="2">
    <location>
        <begin position="233"/>
        <end position="311"/>
    </location>
</feature>
<protein>
    <submittedName>
        <fullName evidence="3">Histidine kinase</fullName>
    </submittedName>
</protein>
<dbReference type="PANTHER" id="PTHR34220:SF7">
    <property type="entry name" value="SENSOR HISTIDINE KINASE YPDA"/>
    <property type="match status" value="1"/>
</dbReference>
<proteinExistence type="predicted"/>
<dbReference type="AlphaFoldDB" id="A0A1M6H875"/>